<dbReference type="GO" id="GO:0012505">
    <property type="term" value="C:endomembrane system"/>
    <property type="evidence" value="ECO:0007669"/>
    <property type="project" value="UniProtKB-SubCell"/>
</dbReference>
<dbReference type="KEGG" id="amus:LMH87_008179"/>
<evidence type="ECO:0000256" key="4">
    <source>
        <dbReference type="ARBA" id="ARBA00023136"/>
    </source>
</evidence>
<dbReference type="InterPro" id="IPR012919">
    <property type="entry name" value="SUN_dom"/>
</dbReference>
<dbReference type="Proteomes" id="UP001144673">
    <property type="component" value="Unassembled WGS sequence"/>
</dbReference>
<evidence type="ECO:0000256" key="3">
    <source>
        <dbReference type="ARBA" id="ARBA00022989"/>
    </source>
</evidence>
<evidence type="ECO:0000313" key="8">
    <source>
        <dbReference type="EMBL" id="KAJ4159272.1"/>
    </source>
</evidence>
<evidence type="ECO:0000256" key="6">
    <source>
        <dbReference type="SAM" id="SignalP"/>
    </source>
</evidence>
<evidence type="ECO:0000259" key="7">
    <source>
        <dbReference type="PROSITE" id="PS51469"/>
    </source>
</evidence>
<evidence type="ECO:0000256" key="5">
    <source>
        <dbReference type="SAM" id="MobiDB-lite"/>
    </source>
</evidence>
<proteinExistence type="predicted"/>
<dbReference type="AlphaFoldDB" id="A0A9W8UPC9"/>
<dbReference type="PANTHER" id="PTHR12953:SF0">
    <property type="entry name" value="SUN DOMAIN-CONTAINING OSSIFICATION FACTOR"/>
    <property type="match status" value="1"/>
</dbReference>
<keyword evidence="3" id="KW-1133">Transmembrane helix</keyword>
<keyword evidence="4" id="KW-0472">Membrane</keyword>
<protein>
    <recommendedName>
        <fullName evidence="7">SUN domain-containing protein</fullName>
    </recommendedName>
</protein>
<dbReference type="Pfam" id="PF07738">
    <property type="entry name" value="Sad1_UNC"/>
    <property type="match status" value="1"/>
</dbReference>
<accession>A0A9W8UPC9</accession>
<keyword evidence="6" id="KW-0732">Signal</keyword>
<evidence type="ECO:0000313" key="9">
    <source>
        <dbReference type="Proteomes" id="UP001144673"/>
    </source>
</evidence>
<comment type="subcellular location">
    <subcellularLocation>
        <location evidence="1">Endomembrane system</location>
    </subcellularLocation>
</comment>
<dbReference type="GO" id="GO:0005737">
    <property type="term" value="C:cytoplasm"/>
    <property type="evidence" value="ECO:0007669"/>
    <property type="project" value="TreeGrafter"/>
</dbReference>
<feature type="region of interest" description="Disordered" evidence="5">
    <location>
        <begin position="145"/>
        <end position="224"/>
    </location>
</feature>
<feature type="region of interest" description="Disordered" evidence="5">
    <location>
        <begin position="105"/>
        <end position="131"/>
    </location>
</feature>
<feature type="signal peptide" evidence="6">
    <location>
        <begin position="1"/>
        <end position="24"/>
    </location>
</feature>
<dbReference type="PANTHER" id="PTHR12953">
    <property type="entry name" value="MEMBRANE PROTEIN CH1 RELATED"/>
    <property type="match status" value="1"/>
</dbReference>
<name>A0A9W8UPC9_AKAMU</name>
<keyword evidence="2" id="KW-0812">Transmembrane</keyword>
<dbReference type="EMBL" id="JAJHUN010000005">
    <property type="protein sequence ID" value="KAJ4159272.1"/>
    <property type="molecule type" value="Genomic_DNA"/>
</dbReference>
<feature type="compositionally biased region" description="Basic and acidic residues" evidence="5">
    <location>
        <begin position="152"/>
        <end position="169"/>
    </location>
</feature>
<sequence>MLITAKAQRSIATTLLVLSSGIHATEPTTPATQAETTLRSNYGGAITGTSQCEARTINYITHTLPQSCLTSSWSSTAAAVESTPPRTATEPATSGENITAIVADTESSETSTPTIEVSHSSESAEADSTAEPFMSFEDWKEMMLQKTGQDPQDLKQRKGSEAQVEERQRIQSYTGSDLGDEGEISLNFGGYTENPDAENGSHGSKEHTDESSIDVGQPTLHRNKDAGKTCKERFSFASFDAGATILKTSSGAQNSKAILVENKDTYMLLECATPNKYVIVELTDDIWVDTIVLANFEFFSSMIRHFRQ</sequence>
<evidence type="ECO:0000256" key="1">
    <source>
        <dbReference type="ARBA" id="ARBA00004308"/>
    </source>
</evidence>
<dbReference type="GO" id="GO:0016020">
    <property type="term" value="C:membrane"/>
    <property type="evidence" value="ECO:0007669"/>
    <property type="project" value="InterPro"/>
</dbReference>
<evidence type="ECO:0000256" key="2">
    <source>
        <dbReference type="ARBA" id="ARBA00022692"/>
    </source>
</evidence>
<keyword evidence="9" id="KW-1185">Reference proteome</keyword>
<feature type="compositionally biased region" description="Low complexity" evidence="5">
    <location>
        <begin position="108"/>
        <end position="131"/>
    </location>
</feature>
<comment type="caution">
    <text evidence="8">The sequence shown here is derived from an EMBL/GenBank/DDBJ whole genome shotgun (WGS) entry which is preliminary data.</text>
</comment>
<dbReference type="RefSeq" id="XP_056057271.1">
    <property type="nucleotide sequence ID" value="XM_056195391.1"/>
</dbReference>
<dbReference type="GO" id="GO:0034975">
    <property type="term" value="P:protein folding in endoplasmic reticulum"/>
    <property type="evidence" value="ECO:0007669"/>
    <property type="project" value="TreeGrafter"/>
</dbReference>
<dbReference type="InterPro" id="IPR045120">
    <property type="entry name" value="Suco/Slp1-like"/>
</dbReference>
<gene>
    <name evidence="8" type="ORF">LMH87_008179</name>
</gene>
<reference evidence="8" key="1">
    <citation type="journal article" date="2023" name="Access Microbiol">
        <title>De-novo genome assembly for Akanthomyces muscarius, a biocontrol agent of insect agricultural pests.</title>
        <authorList>
            <person name="Erdos Z."/>
            <person name="Studholme D.J."/>
            <person name="Raymond B."/>
            <person name="Sharma M."/>
        </authorList>
    </citation>
    <scope>NUCLEOTIDE SEQUENCE</scope>
    <source>
        <strain evidence="8">Ve6</strain>
    </source>
</reference>
<feature type="domain" description="SUN" evidence="7">
    <location>
        <begin position="208"/>
        <end position="308"/>
    </location>
</feature>
<organism evidence="8 9">
    <name type="scientific">Akanthomyces muscarius</name>
    <name type="common">Entomopathogenic fungus</name>
    <name type="synonym">Lecanicillium muscarium</name>
    <dbReference type="NCBI Taxonomy" id="2231603"/>
    <lineage>
        <taxon>Eukaryota</taxon>
        <taxon>Fungi</taxon>
        <taxon>Dikarya</taxon>
        <taxon>Ascomycota</taxon>
        <taxon>Pezizomycotina</taxon>
        <taxon>Sordariomycetes</taxon>
        <taxon>Hypocreomycetidae</taxon>
        <taxon>Hypocreales</taxon>
        <taxon>Cordycipitaceae</taxon>
        <taxon>Akanthomyces</taxon>
    </lineage>
</organism>
<feature type="chain" id="PRO_5040818986" description="SUN domain-containing protein" evidence="6">
    <location>
        <begin position="25"/>
        <end position="308"/>
    </location>
</feature>
<dbReference type="PROSITE" id="PS51469">
    <property type="entry name" value="SUN"/>
    <property type="match status" value="1"/>
</dbReference>
<dbReference type="GeneID" id="80895338"/>